<comment type="caution">
    <text evidence="4">The sequence shown here is derived from an EMBL/GenBank/DDBJ whole genome shotgun (WGS) entry which is preliminary data.</text>
</comment>
<dbReference type="GeneID" id="86940476"/>
<keyword evidence="1" id="KW-0433">Leucine-rich repeat</keyword>
<feature type="transmembrane region" description="Helical" evidence="3">
    <location>
        <begin position="66"/>
        <end position="85"/>
    </location>
</feature>
<evidence type="ECO:0000256" key="1">
    <source>
        <dbReference type="ARBA" id="ARBA00022614"/>
    </source>
</evidence>
<dbReference type="SUPFAM" id="SSF52058">
    <property type="entry name" value="L domain-like"/>
    <property type="match status" value="1"/>
</dbReference>
<dbReference type="Proteomes" id="UP000018466">
    <property type="component" value="Unassembled WGS sequence"/>
</dbReference>
<evidence type="ECO:0000313" key="5">
    <source>
        <dbReference type="Proteomes" id="UP000018466"/>
    </source>
</evidence>
<dbReference type="AlphaFoldDB" id="A0AA37DGG3"/>
<dbReference type="Gene3D" id="2.20.28.30">
    <property type="entry name" value="RNA polymerase ii, chain L"/>
    <property type="match status" value="1"/>
</dbReference>
<protein>
    <recommendedName>
        <fullName evidence="6">Leucine-rich repeat domain-containing protein</fullName>
    </recommendedName>
</protein>
<organism evidence="4 5">
    <name type="scientific">Stomatobaculum longum</name>
    <dbReference type="NCBI Taxonomy" id="796942"/>
    <lineage>
        <taxon>Bacteria</taxon>
        <taxon>Bacillati</taxon>
        <taxon>Bacillota</taxon>
        <taxon>Clostridia</taxon>
        <taxon>Lachnospirales</taxon>
        <taxon>Lachnospiraceae</taxon>
        <taxon>Stomatobaculum</taxon>
    </lineage>
</organism>
<keyword evidence="5" id="KW-1185">Reference proteome</keyword>
<keyword evidence="3" id="KW-1133">Transmembrane helix</keyword>
<dbReference type="EMBL" id="AGEL01000006">
    <property type="protein sequence ID" value="EHO17100.1"/>
    <property type="molecule type" value="Genomic_DNA"/>
</dbReference>
<name>A0AA37DGG3_9FIRM</name>
<keyword evidence="2" id="KW-0677">Repeat</keyword>
<proteinExistence type="predicted"/>
<dbReference type="InterPro" id="IPR032675">
    <property type="entry name" value="LRR_dom_sf"/>
</dbReference>
<accession>A0AA37DGG3</accession>
<gene>
    <name evidence="4" type="ORF">HMPREF9623_00699</name>
</gene>
<evidence type="ECO:0000313" key="4">
    <source>
        <dbReference type="EMBL" id="EHO17100.1"/>
    </source>
</evidence>
<keyword evidence="3" id="KW-0472">Membrane</keyword>
<reference evidence="4 5" key="1">
    <citation type="submission" date="2011-10" db="EMBL/GenBank/DDBJ databases">
        <title>The Genome Sequence of Lachnospiraceae bacterium ACC2.</title>
        <authorList>
            <consortium name="The Broad Institute Genome Sequencing Platform"/>
            <person name="Earl A."/>
            <person name="Ward D."/>
            <person name="Feldgarden M."/>
            <person name="Gevers D."/>
            <person name="Sizova M."/>
            <person name="Hazen A."/>
            <person name="Epstein S."/>
            <person name="Young S.K."/>
            <person name="Zeng Q."/>
            <person name="Gargeya S."/>
            <person name="Fitzgerald M."/>
            <person name="Haas B."/>
            <person name="Abouelleil A."/>
            <person name="Alvarado L."/>
            <person name="Arachchi H.M."/>
            <person name="Berlin A."/>
            <person name="Brown A."/>
            <person name="Chapman S.B."/>
            <person name="Chen Z."/>
            <person name="Dunbar C."/>
            <person name="Freedman E."/>
            <person name="Gearin G."/>
            <person name="Goldberg J."/>
            <person name="Griggs A."/>
            <person name="Gujja S."/>
            <person name="Heiman D."/>
            <person name="Howarth C."/>
            <person name="Larson L."/>
            <person name="Lui A."/>
            <person name="MacDonald P.J.P."/>
            <person name="Montmayeur A."/>
            <person name="Murphy C."/>
            <person name="Neiman D."/>
            <person name="Pearson M."/>
            <person name="Priest M."/>
            <person name="Roberts A."/>
            <person name="Saif S."/>
            <person name="Shea T."/>
            <person name="Shenoy N."/>
            <person name="Sisk P."/>
            <person name="Stolte C."/>
            <person name="Sykes S."/>
            <person name="Wortman J."/>
            <person name="Nusbaum C."/>
            <person name="Birren B."/>
        </authorList>
    </citation>
    <scope>NUCLEOTIDE SEQUENCE [LARGE SCALE GENOMIC DNA]</scope>
    <source>
        <strain evidence="4 5">ACC2</strain>
    </source>
</reference>
<dbReference type="InterPro" id="IPR025875">
    <property type="entry name" value="Leu-rich_rpt_4"/>
</dbReference>
<evidence type="ECO:0000256" key="3">
    <source>
        <dbReference type="SAM" id="Phobius"/>
    </source>
</evidence>
<dbReference type="Pfam" id="PF12799">
    <property type="entry name" value="LRR_4"/>
    <property type="match status" value="1"/>
</dbReference>
<evidence type="ECO:0000256" key="2">
    <source>
        <dbReference type="ARBA" id="ARBA00022737"/>
    </source>
</evidence>
<evidence type="ECO:0008006" key="6">
    <source>
        <dbReference type="Google" id="ProtNLM"/>
    </source>
</evidence>
<sequence length="251" mass="26937">MKITSLTCPHCGAALDWEEGQDKAKCPYCGTALRIDLSGPDVTVNFYNGGQNNSSREVELSVSQKIIIGVATASIVLIPLILLGINTAASNEAGRHSSQTETTASRVFEDYTLSGASSLAELSDITGLKHLTIEDAAMISDFSSLSRFPYLESITIQDAPQLTDLGFVKSLQGLQSLSLKNTGVQDISPLSGMKSLVSVTLENNRITDFTALGSVPYLKNAEIRAEEVTGLPELTGMRFLENFTVNGEQKK</sequence>
<dbReference type="RefSeq" id="WP_009532532.1">
    <property type="nucleotide sequence ID" value="NZ_CAJPPX010000086.1"/>
</dbReference>
<keyword evidence="3" id="KW-0812">Transmembrane</keyword>
<dbReference type="Gene3D" id="3.80.10.10">
    <property type="entry name" value="Ribonuclease Inhibitor"/>
    <property type="match status" value="1"/>
</dbReference>